<protein>
    <submittedName>
        <fullName evidence="2">Uncharacterized protein</fullName>
    </submittedName>
</protein>
<reference evidence="2" key="1">
    <citation type="journal article" date="2015" name="Nature">
        <title>Complex archaea that bridge the gap between prokaryotes and eukaryotes.</title>
        <authorList>
            <person name="Spang A."/>
            <person name="Saw J.H."/>
            <person name="Jorgensen S.L."/>
            <person name="Zaremba-Niedzwiedzka K."/>
            <person name="Martijn J."/>
            <person name="Lind A.E."/>
            <person name="van Eijk R."/>
            <person name="Schleper C."/>
            <person name="Guy L."/>
            <person name="Ettema T.J."/>
        </authorList>
    </citation>
    <scope>NUCLEOTIDE SEQUENCE</scope>
</reference>
<dbReference type="AlphaFoldDB" id="A0A0F9S275"/>
<keyword evidence="1" id="KW-1133">Transmembrane helix</keyword>
<accession>A0A0F9S275</accession>
<comment type="caution">
    <text evidence="2">The sequence shown here is derived from an EMBL/GenBank/DDBJ whole genome shotgun (WGS) entry which is preliminary data.</text>
</comment>
<feature type="transmembrane region" description="Helical" evidence="1">
    <location>
        <begin position="49"/>
        <end position="66"/>
    </location>
</feature>
<dbReference type="EMBL" id="LAZR01002970">
    <property type="protein sequence ID" value="KKN23448.1"/>
    <property type="molecule type" value="Genomic_DNA"/>
</dbReference>
<name>A0A0F9S275_9ZZZZ</name>
<keyword evidence="1" id="KW-0812">Transmembrane</keyword>
<proteinExistence type="predicted"/>
<sequence length="71" mass="7488">MGRAVLKALVYLMGTIGGISLVMGVILRLTKGAGGAIMFNIIPVSYVEFAEVCFLFAIALGIAAVLEEKKK</sequence>
<keyword evidence="1" id="KW-0472">Membrane</keyword>
<feature type="transmembrane region" description="Helical" evidence="1">
    <location>
        <begin position="9"/>
        <end position="29"/>
    </location>
</feature>
<organism evidence="2">
    <name type="scientific">marine sediment metagenome</name>
    <dbReference type="NCBI Taxonomy" id="412755"/>
    <lineage>
        <taxon>unclassified sequences</taxon>
        <taxon>metagenomes</taxon>
        <taxon>ecological metagenomes</taxon>
    </lineage>
</organism>
<gene>
    <name evidence="2" type="ORF">LCGC14_0904830</name>
</gene>
<evidence type="ECO:0000256" key="1">
    <source>
        <dbReference type="SAM" id="Phobius"/>
    </source>
</evidence>
<evidence type="ECO:0000313" key="2">
    <source>
        <dbReference type="EMBL" id="KKN23448.1"/>
    </source>
</evidence>